<comment type="subcellular location">
    <subcellularLocation>
        <location evidence="1">Membrane</location>
        <topology evidence="1">Single-pass membrane protein</topology>
    </subcellularLocation>
</comment>
<dbReference type="RefSeq" id="WP_093974322.1">
    <property type="nucleotide sequence ID" value="NZ_FXXQ01000008.1"/>
</dbReference>
<dbReference type="GO" id="GO:0016020">
    <property type="term" value="C:membrane"/>
    <property type="evidence" value="ECO:0007669"/>
    <property type="project" value="UniProtKB-SubCell"/>
</dbReference>
<reference evidence="10 11" key="1">
    <citation type="submission" date="2017-05" db="EMBL/GenBank/DDBJ databases">
        <authorList>
            <person name="Song R."/>
            <person name="Chenine A.L."/>
            <person name="Ruprecht R.M."/>
        </authorList>
    </citation>
    <scope>NUCLEOTIDE SEQUENCE [LARGE SCALE GENOMIC DNA]</scope>
    <source>
        <strain evidence="10 11">CECT 8489</strain>
    </source>
</reference>
<dbReference type="Gene3D" id="1.20.5.3310">
    <property type="match status" value="1"/>
</dbReference>
<feature type="compositionally biased region" description="Low complexity" evidence="9">
    <location>
        <begin position="139"/>
        <end position="148"/>
    </location>
</feature>
<keyword evidence="5" id="KW-0653">Protein transport</keyword>
<dbReference type="AlphaFoldDB" id="A0A238J212"/>
<evidence type="ECO:0000256" key="1">
    <source>
        <dbReference type="ARBA" id="ARBA00004167"/>
    </source>
</evidence>
<accession>A0A238J212</accession>
<evidence type="ECO:0000256" key="2">
    <source>
        <dbReference type="ARBA" id="ARBA00022448"/>
    </source>
</evidence>
<organism evidence="10 11">
    <name type="scientific">Boseongicola aestuarii</name>
    <dbReference type="NCBI Taxonomy" id="1470561"/>
    <lineage>
        <taxon>Bacteria</taxon>
        <taxon>Pseudomonadati</taxon>
        <taxon>Pseudomonadota</taxon>
        <taxon>Alphaproteobacteria</taxon>
        <taxon>Rhodobacterales</taxon>
        <taxon>Paracoccaceae</taxon>
        <taxon>Boseongicola</taxon>
    </lineage>
</organism>
<evidence type="ECO:0000256" key="8">
    <source>
        <dbReference type="ARBA" id="ARBA00023136"/>
    </source>
</evidence>
<dbReference type="GO" id="GO:0008320">
    <property type="term" value="F:protein transmembrane transporter activity"/>
    <property type="evidence" value="ECO:0007669"/>
    <property type="project" value="InterPro"/>
</dbReference>
<dbReference type="NCBIfam" id="TIGR01410">
    <property type="entry name" value="tatB"/>
    <property type="match status" value="1"/>
</dbReference>
<dbReference type="OrthoDB" id="7206969at2"/>
<protein>
    <submittedName>
        <fullName evidence="10">Sec-independent protein translocase protein TatB</fullName>
    </submittedName>
</protein>
<keyword evidence="4" id="KW-0812">Transmembrane</keyword>
<name>A0A238J212_9RHOB</name>
<feature type="compositionally biased region" description="Basic and acidic residues" evidence="9">
    <location>
        <begin position="80"/>
        <end position="134"/>
    </location>
</feature>
<keyword evidence="8" id="KW-0472">Membrane</keyword>
<evidence type="ECO:0000256" key="9">
    <source>
        <dbReference type="SAM" id="MobiDB-lite"/>
    </source>
</evidence>
<evidence type="ECO:0000256" key="4">
    <source>
        <dbReference type="ARBA" id="ARBA00022692"/>
    </source>
</evidence>
<dbReference type="Proteomes" id="UP000201838">
    <property type="component" value="Unassembled WGS sequence"/>
</dbReference>
<evidence type="ECO:0000313" key="11">
    <source>
        <dbReference type="Proteomes" id="UP000201838"/>
    </source>
</evidence>
<keyword evidence="2" id="KW-0813">Transport</keyword>
<evidence type="ECO:0000256" key="7">
    <source>
        <dbReference type="ARBA" id="ARBA00023010"/>
    </source>
</evidence>
<feature type="region of interest" description="Disordered" evidence="9">
    <location>
        <begin position="80"/>
        <end position="157"/>
    </location>
</feature>
<dbReference type="InterPro" id="IPR018448">
    <property type="entry name" value="TatB"/>
</dbReference>
<dbReference type="GO" id="GO:0043953">
    <property type="term" value="P:protein transport by the Tat complex"/>
    <property type="evidence" value="ECO:0007669"/>
    <property type="project" value="InterPro"/>
</dbReference>
<dbReference type="PANTHER" id="PTHR33162">
    <property type="entry name" value="SEC-INDEPENDENT PROTEIN TRANSLOCASE PROTEIN TATA, CHLOROPLASTIC"/>
    <property type="match status" value="1"/>
</dbReference>
<sequence length="157" mass="16595">MDIGWSELLVIGVVALIVVGPKDLPGMFRTLGQFTAKMRRMAREFSRAMEDAADESGMKSTAADLRAMANPKKMGLDSLKDAAAEFDPTKPSKKAKDIGPETAKLAEDRAEAARKTRDTAEVKATKSAKPKVDADAGETEAVAAADASGEPKPETSA</sequence>
<keyword evidence="3" id="KW-1003">Cell membrane</keyword>
<dbReference type="EMBL" id="FXXQ01000008">
    <property type="protein sequence ID" value="SMX24361.1"/>
    <property type="molecule type" value="Genomic_DNA"/>
</dbReference>
<evidence type="ECO:0000256" key="6">
    <source>
        <dbReference type="ARBA" id="ARBA00022989"/>
    </source>
</evidence>
<gene>
    <name evidence="10" type="primary">tatB</name>
    <name evidence="10" type="ORF">BOA8489_02485</name>
</gene>
<keyword evidence="11" id="KW-1185">Reference proteome</keyword>
<keyword evidence="7" id="KW-0811">Translocation</keyword>
<keyword evidence="6" id="KW-1133">Transmembrane helix</keyword>
<proteinExistence type="predicted"/>
<dbReference type="InterPro" id="IPR003369">
    <property type="entry name" value="TatA/B/E"/>
</dbReference>
<dbReference type="Pfam" id="PF02416">
    <property type="entry name" value="TatA_B_E"/>
    <property type="match status" value="1"/>
</dbReference>
<dbReference type="PANTHER" id="PTHR33162:SF1">
    <property type="entry name" value="SEC-INDEPENDENT PROTEIN TRANSLOCASE PROTEIN TATA, CHLOROPLASTIC"/>
    <property type="match status" value="1"/>
</dbReference>
<evidence type="ECO:0000256" key="5">
    <source>
        <dbReference type="ARBA" id="ARBA00022927"/>
    </source>
</evidence>
<evidence type="ECO:0000256" key="3">
    <source>
        <dbReference type="ARBA" id="ARBA00022475"/>
    </source>
</evidence>
<evidence type="ECO:0000313" key="10">
    <source>
        <dbReference type="EMBL" id="SMX24361.1"/>
    </source>
</evidence>